<protein>
    <submittedName>
        <fullName evidence="2">Iron-dependent repressor</fullName>
    </submittedName>
</protein>
<dbReference type="GeneID" id="29829681"/>
<dbReference type="RefSeq" id="WP_070365526.1">
    <property type="nucleotide sequence ID" value="NZ_CP016070.1"/>
</dbReference>
<evidence type="ECO:0000313" key="3">
    <source>
        <dbReference type="Proteomes" id="UP000185608"/>
    </source>
</evidence>
<dbReference type="InterPro" id="IPR036390">
    <property type="entry name" value="WH_DNA-bd_sf"/>
</dbReference>
<dbReference type="SMART" id="SM00529">
    <property type="entry name" value="HTH_DTXR"/>
    <property type="match status" value="1"/>
</dbReference>
<dbReference type="STRING" id="1873524.HSR6_1763"/>
<dbReference type="GO" id="GO:0003677">
    <property type="term" value="F:DNA binding"/>
    <property type="evidence" value="ECO:0007669"/>
    <property type="project" value="InterPro"/>
</dbReference>
<dbReference type="PANTHER" id="PTHR33238">
    <property type="entry name" value="IRON (METAL) DEPENDENT REPRESSOR, DTXR FAMILY"/>
    <property type="match status" value="1"/>
</dbReference>
<evidence type="ECO:0000313" key="2">
    <source>
        <dbReference type="EMBL" id="AOW80864.1"/>
    </source>
</evidence>
<dbReference type="InterPro" id="IPR036388">
    <property type="entry name" value="WH-like_DNA-bd_sf"/>
</dbReference>
<dbReference type="SUPFAM" id="SSF46785">
    <property type="entry name" value="Winged helix' DNA-binding domain"/>
    <property type="match status" value="1"/>
</dbReference>
<dbReference type="EMBL" id="CP016070">
    <property type="protein sequence ID" value="AOW80864.1"/>
    <property type="molecule type" value="Genomic_DNA"/>
</dbReference>
<accession>A0A1D8S689</accession>
<sequence>MARTDQPDPVADLPNRNAGRYLRTILAAVSGPDEEVRPSHIADRLGVTPASVTEMTRRLAADGYVDHEPYGGISLTRKGALMARHLQWRQCVFTQFFEESLEVSIPETASYEASFALPAAVIDEARAYVGIDCEDRCDERIWETPCENVPGQAIEGSGPAETAGQS</sequence>
<proteinExistence type="predicted"/>
<dbReference type="GO" id="GO:0003700">
    <property type="term" value="F:DNA-binding transcription factor activity"/>
    <property type="evidence" value="ECO:0007669"/>
    <property type="project" value="InterPro"/>
</dbReference>
<dbReference type="AlphaFoldDB" id="A0A1D8S689"/>
<name>A0A1D8S689_9EURY</name>
<evidence type="ECO:0000259" key="1">
    <source>
        <dbReference type="PROSITE" id="PS50944"/>
    </source>
</evidence>
<organism evidence="2 3">
    <name type="scientific">Halodesulfurarchaeum formicicum</name>
    <dbReference type="NCBI Taxonomy" id="1873524"/>
    <lineage>
        <taxon>Archaea</taxon>
        <taxon>Methanobacteriati</taxon>
        <taxon>Methanobacteriota</taxon>
        <taxon>Stenosarchaea group</taxon>
        <taxon>Halobacteria</taxon>
        <taxon>Halobacteriales</taxon>
        <taxon>Halobacteriaceae</taxon>
        <taxon>Halodesulfurarchaeum</taxon>
    </lineage>
</organism>
<dbReference type="InterPro" id="IPR022689">
    <property type="entry name" value="Iron_dep_repressor"/>
</dbReference>
<dbReference type="PROSITE" id="PS50944">
    <property type="entry name" value="HTH_DTXR"/>
    <property type="match status" value="1"/>
</dbReference>
<dbReference type="PANTHER" id="PTHR33238:SF7">
    <property type="entry name" value="IRON-DEPENDENT TRANSCRIPTIONAL REGULATOR"/>
    <property type="match status" value="1"/>
</dbReference>
<dbReference type="Proteomes" id="UP000185608">
    <property type="component" value="Chromosome"/>
</dbReference>
<reference evidence="2 3" key="1">
    <citation type="submission" date="2016-06" db="EMBL/GenBank/DDBJ databases">
        <title>Discovery of anaerobic lithoheterotrophic haloarchaeon capable of sulfur respiration by hydrogen and formate.</title>
        <authorList>
            <person name="Sorokin D.Y."/>
            <person name="Kublanov I.V."/>
            <person name="Roman P."/>
            <person name="Sinninghe Damste J.S."/>
            <person name="Golyshin P.N."/>
            <person name="Rojo D."/>
            <person name="Ciordia S."/>
            <person name="Mena Md.C."/>
            <person name="Ferrer M."/>
            <person name="Smedile F."/>
            <person name="Messina E."/>
            <person name="La Cono V."/>
            <person name="Yakimov M.M."/>
        </authorList>
    </citation>
    <scope>NUCLEOTIDE SEQUENCE [LARGE SCALE GENOMIC DNA]</scope>
    <source>
        <strain evidence="2 3">HTSR1</strain>
    </source>
</reference>
<dbReference type="GO" id="GO:0046914">
    <property type="term" value="F:transition metal ion binding"/>
    <property type="evidence" value="ECO:0007669"/>
    <property type="project" value="InterPro"/>
</dbReference>
<dbReference type="Gene3D" id="1.10.10.10">
    <property type="entry name" value="Winged helix-like DNA-binding domain superfamily/Winged helix DNA-binding domain"/>
    <property type="match status" value="1"/>
</dbReference>
<gene>
    <name evidence="2" type="ORF">HTSR_1694</name>
</gene>
<dbReference type="InterPro" id="IPR050536">
    <property type="entry name" value="DtxR_MntR_Metal-Reg"/>
</dbReference>
<feature type="domain" description="HTH dtxR-type" evidence="1">
    <location>
        <begin position="21"/>
        <end position="76"/>
    </location>
</feature>
<dbReference type="InterPro" id="IPR022687">
    <property type="entry name" value="HTH_DTXR"/>
</dbReference>
<dbReference type="KEGG" id="halh:HTSR_1694"/>
<dbReference type="Pfam" id="PF01325">
    <property type="entry name" value="Fe_dep_repress"/>
    <property type="match status" value="1"/>
</dbReference>